<name>A0A4R5E203_9BACT</name>
<dbReference type="SUPFAM" id="SSF109854">
    <property type="entry name" value="DinB/YfiT-like putative metalloenzymes"/>
    <property type="match status" value="1"/>
</dbReference>
<keyword evidence="3" id="KW-1185">Reference proteome</keyword>
<proteinExistence type="predicted"/>
<sequence>METKTKSEILLELWKEARTRFSNQLSILTPQDLSKKLPLTQNSVGFLIQHVGDVELLFAKNVFGSDVKVSAKTFIAQRDTGEWTNLDELIKYVSYSATTLEAIISKQSAEDWETEVITKEFGKKTKAESLGRIISHTAHHGGQLAIILKYAHQEHYAGIAI</sequence>
<dbReference type="AlphaFoldDB" id="A0A4R5E203"/>
<organism evidence="2 3">
    <name type="scientific">Dyadobacter psychrotolerans</name>
    <dbReference type="NCBI Taxonomy" id="2541721"/>
    <lineage>
        <taxon>Bacteria</taxon>
        <taxon>Pseudomonadati</taxon>
        <taxon>Bacteroidota</taxon>
        <taxon>Cytophagia</taxon>
        <taxon>Cytophagales</taxon>
        <taxon>Spirosomataceae</taxon>
        <taxon>Dyadobacter</taxon>
    </lineage>
</organism>
<dbReference type="OrthoDB" id="824606at2"/>
<evidence type="ECO:0000313" key="2">
    <source>
        <dbReference type="EMBL" id="TDE17983.1"/>
    </source>
</evidence>
<evidence type="ECO:0000313" key="3">
    <source>
        <dbReference type="Proteomes" id="UP000294850"/>
    </source>
</evidence>
<dbReference type="InterPro" id="IPR024775">
    <property type="entry name" value="DinB-like"/>
</dbReference>
<dbReference type="RefSeq" id="WP_131955448.1">
    <property type="nucleotide sequence ID" value="NZ_SMFL01000001.1"/>
</dbReference>
<reference evidence="2 3" key="1">
    <citation type="submission" date="2019-03" db="EMBL/GenBank/DDBJ databases">
        <title>Dyadobacter AR-3-6 sp. nov., isolated from arctic soil.</title>
        <authorList>
            <person name="Chaudhary D.K."/>
        </authorList>
    </citation>
    <scope>NUCLEOTIDE SEQUENCE [LARGE SCALE GENOMIC DNA]</scope>
    <source>
        <strain evidence="2 3">AR-3-6</strain>
    </source>
</reference>
<dbReference type="InterPro" id="IPR034660">
    <property type="entry name" value="DinB/YfiT-like"/>
</dbReference>
<dbReference type="Proteomes" id="UP000294850">
    <property type="component" value="Unassembled WGS sequence"/>
</dbReference>
<comment type="caution">
    <text evidence="2">The sequence shown here is derived from an EMBL/GenBank/DDBJ whole genome shotgun (WGS) entry which is preliminary data.</text>
</comment>
<evidence type="ECO:0000259" key="1">
    <source>
        <dbReference type="Pfam" id="PF12867"/>
    </source>
</evidence>
<dbReference type="Pfam" id="PF12867">
    <property type="entry name" value="DinB_2"/>
    <property type="match status" value="1"/>
</dbReference>
<gene>
    <name evidence="2" type="ORF">E0F88_00010</name>
</gene>
<feature type="domain" description="DinB-like" evidence="1">
    <location>
        <begin position="14"/>
        <end position="144"/>
    </location>
</feature>
<accession>A0A4R5E203</accession>
<dbReference type="EMBL" id="SMFL01000001">
    <property type="protein sequence ID" value="TDE17983.1"/>
    <property type="molecule type" value="Genomic_DNA"/>
</dbReference>
<protein>
    <submittedName>
        <fullName evidence="2">DinB family protein</fullName>
    </submittedName>
</protein>
<dbReference type="Gene3D" id="1.20.120.450">
    <property type="entry name" value="dinb family like domain"/>
    <property type="match status" value="1"/>
</dbReference>